<proteinExistence type="predicted"/>
<gene>
    <name evidence="1" type="ORF">SAMN04488050_110120</name>
</gene>
<dbReference type="PANTHER" id="PTHR43861">
    <property type="entry name" value="TRANS-ACONITATE 2-METHYLTRANSFERASE-RELATED"/>
    <property type="match status" value="1"/>
</dbReference>
<accession>A0A1I6V9N2</accession>
<dbReference type="Pfam" id="PF13489">
    <property type="entry name" value="Methyltransf_23"/>
    <property type="match status" value="1"/>
</dbReference>
<dbReference type="SUPFAM" id="SSF53335">
    <property type="entry name" value="S-adenosyl-L-methionine-dependent methyltransferases"/>
    <property type="match status" value="1"/>
</dbReference>
<dbReference type="STRING" id="311180.SAMN04488050_110120"/>
<organism evidence="1 2">
    <name type="scientific">Alloyangia pacifica</name>
    <dbReference type="NCBI Taxonomy" id="311180"/>
    <lineage>
        <taxon>Bacteria</taxon>
        <taxon>Pseudomonadati</taxon>
        <taxon>Pseudomonadota</taxon>
        <taxon>Alphaproteobacteria</taxon>
        <taxon>Rhodobacterales</taxon>
        <taxon>Roseobacteraceae</taxon>
        <taxon>Alloyangia</taxon>
    </lineage>
</organism>
<name>A0A1I6V9N2_9RHOB</name>
<dbReference type="AlphaFoldDB" id="A0A1I6V9N2"/>
<dbReference type="GO" id="GO:0008168">
    <property type="term" value="F:methyltransferase activity"/>
    <property type="evidence" value="ECO:0007669"/>
    <property type="project" value="UniProtKB-KW"/>
</dbReference>
<protein>
    <submittedName>
        <fullName evidence="1">Methyltransferase domain-containing protein</fullName>
    </submittedName>
</protein>
<dbReference type="PANTHER" id="PTHR43861:SF1">
    <property type="entry name" value="TRANS-ACONITATE 2-METHYLTRANSFERASE"/>
    <property type="match status" value="1"/>
</dbReference>
<keyword evidence="1" id="KW-0489">Methyltransferase</keyword>
<dbReference type="Gene3D" id="3.40.50.150">
    <property type="entry name" value="Vaccinia Virus protein VP39"/>
    <property type="match status" value="1"/>
</dbReference>
<keyword evidence="1" id="KW-0808">Transferase</keyword>
<sequence>MSDAETLRVYAAKARDYEAMSEGRVFPALPAFLAELPEGGRVLDLGCGPGLEAAYMAQAGFVVEAMDASPEMVALAQARAGVSAVQASFDQLSALGRYDGIWAAFSLLHAPRAEMPSHLAAIARALKPGGVLGLTLKEGQGEARDQLGRFYCYYAEEELRQLLADVGLTVTSLSRGAGTGLDGTSAPWLSVLAHG</sequence>
<evidence type="ECO:0000313" key="2">
    <source>
        <dbReference type="Proteomes" id="UP000199392"/>
    </source>
</evidence>
<dbReference type="GO" id="GO:0032259">
    <property type="term" value="P:methylation"/>
    <property type="evidence" value="ECO:0007669"/>
    <property type="project" value="UniProtKB-KW"/>
</dbReference>
<reference evidence="2" key="1">
    <citation type="submission" date="2016-10" db="EMBL/GenBank/DDBJ databases">
        <authorList>
            <person name="Varghese N."/>
            <person name="Submissions S."/>
        </authorList>
    </citation>
    <scope>NUCLEOTIDE SEQUENCE [LARGE SCALE GENOMIC DNA]</scope>
    <source>
        <strain evidence="2">DSM 26894</strain>
    </source>
</reference>
<dbReference type="OrthoDB" id="9804312at2"/>
<dbReference type="CDD" id="cd02440">
    <property type="entry name" value="AdoMet_MTases"/>
    <property type="match status" value="1"/>
</dbReference>
<keyword evidence="2" id="KW-1185">Reference proteome</keyword>
<evidence type="ECO:0000313" key="1">
    <source>
        <dbReference type="EMBL" id="SFT10478.1"/>
    </source>
</evidence>
<dbReference type="RefSeq" id="WP_092427765.1">
    <property type="nucleotide sequence ID" value="NZ_FNCL01000010.1"/>
</dbReference>
<dbReference type="Proteomes" id="UP000199392">
    <property type="component" value="Unassembled WGS sequence"/>
</dbReference>
<dbReference type="EMBL" id="FOZW01000010">
    <property type="protein sequence ID" value="SFT10478.1"/>
    <property type="molecule type" value="Genomic_DNA"/>
</dbReference>
<dbReference type="InterPro" id="IPR029063">
    <property type="entry name" value="SAM-dependent_MTases_sf"/>
</dbReference>